<dbReference type="Proteomes" id="UP000008703">
    <property type="component" value="Plasmid pSTRVI02"/>
</dbReference>
<geneLocation type="plasmid" evidence="1 2">
    <name>pSTRVI02</name>
</geneLocation>
<dbReference type="EMBL" id="CP002996">
    <property type="protein sequence ID" value="AEM88936.1"/>
    <property type="molecule type" value="Genomic_DNA"/>
</dbReference>
<name>G2PHY5_STRV4</name>
<dbReference type="KEGG" id="svl:Strvi_0162"/>
<organism evidence="1 2">
    <name type="scientific">Streptomyces violaceusniger (strain Tu 4113)</name>
    <dbReference type="NCBI Taxonomy" id="653045"/>
    <lineage>
        <taxon>Bacteria</taxon>
        <taxon>Bacillati</taxon>
        <taxon>Actinomycetota</taxon>
        <taxon>Actinomycetes</taxon>
        <taxon>Kitasatosporales</taxon>
        <taxon>Streptomycetaceae</taxon>
        <taxon>Streptomyces</taxon>
        <taxon>Streptomyces violaceusniger group</taxon>
    </lineage>
</organism>
<keyword evidence="2" id="KW-1185">Reference proteome</keyword>
<gene>
    <name evidence="1" type="ORF">Strvi_0162</name>
</gene>
<reference evidence="1" key="1">
    <citation type="submission" date="2011-08" db="EMBL/GenBank/DDBJ databases">
        <title>Complete sequence of plasmid 2 of Streptomyces violaceusniger Tu 4113.</title>
        <authorList>
            <consortium name="US DOE Joint Genome Institute"/>
            <person name="Lucas S."/>
            <person name="Han J."/>
            <person name="Lapidus A."/>
            <person name="Cheng J.-F."/>
            <person name="Goodwin L."/>
            <person name="Pitluck S."/>
            <person name="Peters L."/>
            <person name="Ivanova N."/>
            <person name="Daligault H."/>
            <person name="Detter J.C."/>
            <person name="Han C."/>
            <person name="Tapia R."/>
            <person name="Land M."/>
            <person name="Hauser L."/>
            <person name="Kyrpides N."/>
            <person name="Ivanova N."/>
            <person name="Pagani I."/>
            <person name="Hagen A."/>
            <person name="Katz L."/>
            <person name="Fiedler H.-P."/>
            <person name="Keasling J."/>
            <person name="Fortman J."/>
            <person name="Woyke T."/>
        </authorList>
    </citation>
    <scope>NUCLEOTIDE SEQUENCE [LARGE SCALE GENOMIC DNA]</scope>
    <source>
        <strain evidence="1">Tu 4113</strain>
        <plasmid evidence="1">pSTRVI02</plasmid>
    </source>
</reference>
<dbReference type="AlphaFoldDB" id="G2PHY5"/>
<dbReference type="RefSeq" id="WP_014043871.1">
    <property type="nucleotide sequence ID" value="NC_015952.1"/>
</dbReference>
<proteinExistence type="predicted"/>
<keyword evidence="1" id="KW-0614">Plasmid</keyword>
<evidence type="ECO:0008006" key="3">
    <source>
        <dbReference type="Google" id="ProtNLM"/>
    </source>
</evidence>
<evidence type="ECO:0000313" key="1">
    <source>
        <dbReference type="EMBL" id="AEM88936.1"/>
    </source>
</evidence>
<dbReference type="HOGENOM" id="CLU_100995_0_0_11"/>
<dbReference type="Gene3D" id="3.30.420.240">
    <property type="match status" value="1"/>
</dbReference>
<accession>G2PHY5</accession>
<evidence type="ECO:0000313" key="2">
    <source>
        <dbReference type="Proteomes" id="UP000008703"/>
    </source>
</evidence>
<sequence>MDPIPVFLGLDVGKRRDRAAWVGLVPKRLGTAELPVWAVVVCEQAPLGTPYAAVAARTRELSRAFSSGGWPVLAAVDATGIGAAVVEDLRADPGNAEILAVTSHAGKQVTGQWPDLGVPKTLLVSGLDEVMRRQALTVTTTLPAAEVLKGQLKAYVAKLKPGGRGGVGYVAFEAEHERDHDDTVSAAQLGVFAASHWWSISRGRIPGRDVG</sequence>
<protein>
    <recommendedName>
        <fullName evidence="3">Terminase large subunit gp17-like C-terminal domain-containing protein</fullName>
    </recommendedName>
</protein>